<protein>
    <submittedName>
        <fullName evidence="1">Uncharacterized protein</fullName>
    </submittedName>
</protein>
<dbReference type="Proteomes" id="UP000307756">
    <property type="component" value="Unassembled WGS sequence"/>
</dbReference>
<evidence type="ECO:0000313" key="1">
    <source>
        <dbReference type="EMBL" id="TKC15668.1"/>
    </source>
</evidence>
<dbReference type="AlphaFoldDB" id="A0A4U1D1J4"/>
<proteinExistence type="predicted"/>
<keyword evidence="2" id="KW-1185">Reference proteome</keyword>
<organism evidence="1 2">
    <name type="scientific">Robertmurraya kyonggiensis</name>
    <dbReference type="NCBI Taxonomy" id="1037680"/>
    <lineage>
        <taxon>Bacteria</taxon>
        <taxon>Bacillati</taxon>
        <taxon>Bacillota</taxon>
        <taxon>Bacilli</taxon>
        <taxon>Bacillales</taxon>
        <taxon>Bacillaceae</taxon>
        <taxon>Robertmurraya</taxon>
    </lineage>
</organism>
<evidence type="ECO:0000313" key="2">
    <source>
        <dbReference type="Proteomes" id="UP000307756"/>
    </source>
</evidence>
<accession>A0A4U1D1J4</accession>
<dbReference type="EMBL" id="SWBM01000004">
    <property type="protein sequence ID" value="TKC15668.1"/>
    <property type="molecule type" value="Genomic_DNA"/>
</dbReference>
<sequence length="80" mass="9448">MRESNIRCQLCMHEILPEDAVILTKLYNVIHEDCSEENSYGKIDKGIFFEVAGRNFAYFQEFVIKFYKMGLYKKDEAPTQ</sequence>
<name>A0A4U1D1J4_9BACI</name>
<reference evidence="1 2" key="1">
    <citation type="journal article" date="2011" name="J. Microbiol.">
        <title>Bacillus kyonggiensis sp. nov., isolated from soil of a lettuce field.</title>
        <authorList>
            <person name="Dong K."/>
            <person name="Lee S."/>
        </authorList>
    </citation>
    <scope>NUCLEOTIDE SEQUENCE [LARGE SCALE GENOMIC DNA]</scope>
    <source>
        <strain evidence="1 2">NB22</strain>
    </source>
</reference>
<dbReference type="RefSeq" id="WP_136832598.1">
    <property type="nucleotide sequence ID" value="NZ_SWBM01000004.1"/>
</dbReference>
<gene>
    <name evidence="1" type="ORF">FA727_16205</name>
</gene>
<comment type="caution">
    <text evidence="1">The sequence shown here is derived from an EMBL/GenBank/DDBJ whole genome shotgun (WGS) entry which is preliminary data.</text>
</comment>